<dbReference type="PANTHER" id="PTHR22763">
    <property type="entry name" value="RING ZINC FINGER PROTEIN"/>
    <property type="match status" value="1"/>
</dbReference>
<evidence type="ECO:0000256" key="6">
    <source>
        <dbReference type="ARBA" id="ARBA00022771"/>
    </source>
</evidence>
<comment type="caution">
    <text evidence="14">The sequence shown here is derived from an EMBL/GenBank/DDBJ whole genome shotgun (WGS) entry which is preliminary data.</text>
</comment>
<feature type="transmembrane region" description="Helical" evidence="12">
    <location>
        <begin position="175"/>
        <end position="199"/>
    </location>
</feature>
<dbReference type="GO" id="GO:0008270">
    <property type="term" value="F:zinc ion binding"/>
    <property type="evidence" value="ECO:0007669"/>
    <property type="project" value="UniProtKB-KW"/>
</dbReference>
<dbReference type="Pfam" id="PF25563">
    <property type="entry name" value="TPR_SYVN1_N"/>
    <property type="match status" value="1"/>
</dbReference>
<keyword evidence="15" id="KW-1185">Reference proteome</keyword>
<accession>A0A1X0NU29</accession>
<dbReference type="InterPro" id="IPR050731">
    <property type="entry name" value="HRD1_E3_ubiq-ligases"/>
</dbReference>
<dbReference type="AlphaFoldDB" id="A0A1X0NU29"/>
<proteinExistence type="predicted"/>
<evidence type="ECO:0000256" key="1">
    <source>
        <dbReference type="ARBA" id="ARBA00004127"/>
    </source>
</evidence>
<evidence type="ECO:0000256" key="3">
    <source>
        <dbReference type="ARBA" id="ARBA00022679"/>
    </source>
</evidence>
<feature type="transmembrane region" description="Helical" evidence="12">
    <location>
        <begin position="103"/>
        <end position="120"/>
    </location>
</feature>
<evidence type="ECO:0000313" key="15">
    <source>
        <dbReference type="Proteomes" id="UP000192257"/>
    </source>
</evidence>
<dbReference type="GO" id="GO:0005789">
    <property type="term" value="C:endoplasmic reticulum membrane"/>
    <property type="evidence" value="ECO:0007669"/>
    <property type="project" value="UniProtKB-SubCell"/>
</dbReference>
<dbReference type="PANTHER" id="PTHR22763:SF184">
    <property type="entry name" value="E3 UBIQUITIN-PROTEIN LIGASE SYNOVIOLIN"/>
    <property type="match status" value="1"/>
</dbReference>
<keyword evidence="6 10" id="KW-0863">Zinc-finger</keyword>
<evidence type="ECO:0000256" key="2">
    <source>
        <dbReference type="ARBA" id="ARBA00004906"/>
    </source>
</evidence>
<evidence type="ECO:0000256" key="11">
    <source>
        <dbReference type="SAM" id="MobiDB-lite"/>
    </source>
</evidence>
<sequence length="528" mass="59997">MISVYTYICLSFLSLILFFLDYAYAYREYFTTVVELTNSPAFRLVCVNGFVASTILLWRVSRKVFFGTLNPEENDMVNRKLPFYVMECLVVPFYFESTIFNRVGVISLLTVVFGMLHRVAQERVTTLHITEVPAVRKRMLWGLALFFLVAMPLDVYVVFDLLVNTSWQYERQVGLYYTIALLYTQFAISSVRIVVRILFSEVIGVANHSGLAFYVESFFSISKSIVIFATFAYVSTVAQVPIPLVRLLVHHVISFCDKIRRLIRYWSLMRLLHSIRNATEEDIARDPRCSICHDDMTPTQDCKCLPCMHCYHQSCLRPWFEKMSTCPCCRTDLLRTSTNTTRTANTPATPQPREGHAGANPQVFTAQEQWHPPNEEEMRRSYEQYREAFGVGRQRREVRTTSAEPLSQQQQQQQPRVHIVGVGTHRTYVVSREEAAALGAAAAAAAARVALPPSARGLVEGRNLGIATTATTTTCTDESRTLQQPGSRDLQRLEAYKAYEEAVRAATDLLHQRLQAIDIATNENNAAT</sequence>
<feature type="transmembrane region" description="Helical" evidence="12">
    <location>
        <begin position="41"/>
        <end position="60"/>
    </location>
</feature>
<evidence type="ECO:0000259" key="13">
    <source>
        <dbReference type="PROSITE" id="PS50089"/>
    </source>
</evidence>
<dbReference type="GeneID" id="39986355"/>
<evidence type="ECO:0000256" key="4">
    <source>
        <dbReference type="ARBA" id="ARBA00022692"/>
    </source>
</evidence>
<keyword evidence="5" id="KW-0479">Metal-binding</keyword>
<keyword evidence="7" id="KW-0862">Zinc</keyword>
<dbReference type="Pfam" id="PF13639">
    <property type="entry name" value="zf-RING_2"/>
    <property type="match status" value="1"/>
</dbReference>
<dbReference type="Proteomes" id="UP000192257">
    <property type="component" value="Unassembled WGS sequence"/>
</dbReference>
<protein>
    <recommendedName>
        <fullName evidence="13">RING-type domain-containing protein</fullName>
    </recommendedName>
</protein>
<dbReference type="InterPro" id="IPR001841">
    <property type="entry name" value="Znf_RING"/>
</dbReference>
<keyword evidence="3" id="KW-0808">Transferase</keyword>
<feature type="transmembrane region" description="Helical" evidence="12">
    <location>
        <begin position="211"/>
        <end position="234"/>
    </location>
</feature>
<organism evidence="14 15">
    <name type="scientific">Trypanosoma theileri</name>
    <dbReference type="NCBI Taxonomy" id="67003"/>
    <lineage>
        <taxon>Eukaryota</taxon>
        <taxon>Discoba</taxon>
        <taxon>Euglenozoa</taxon>
        <taxon>Kinetoplastea</taxon>
        <taxon>Metakinetoplastina</taxon>
        <taxon>Trypanosomatida</taxon>
        <taxon>Trypanosomatidae</taxon>
        <taxon>Trypanosoma</taxon>
    </lineage>
</organism>
<evidence type="ECO:0000256" key="10">
    <source>
        <dbReference type="PROSITE-ProRule" id="PRU00175"/>
    </source>
</evidence>
<comment type="pathway">
    <text evidence="2">Protein modification; protein ubiquitination.</text>
</comment>
<evidence type="ECO:0000256" key="8">
    <source>
        <dbReference type="ARBA" id="ARBA00022989"/>
    </source>
</evidence>
<feature type="transmembrane region" description="Helical" evidence="12">
    <location>
        <begin position="140"/>
        <end position="163"/>
    </location>
</feature>
<gene>
    <name evidence="14" type="ORF">TM35_000182620</name>
</gene>
<evidence type="ECO:0000256" key="9">
    <source>
        <dbReference type="ARBA" id="ARBA00023136"/>
    </source>
</evidence>
<dbReference type="SUPFAM" id="SSF57850">
    <property type="entry name" value="RING/U-box"/>
    <property type="match status" value="1"/>
</dbReference>
<dbReference type="SMART" id="SM00184">
    <property type="entry name" value="RING"/>
    <property type="match status" value="1"/>
</dbReference>
<dbReference type="GO" id="GO:0061630">
    <property type="term" value="F:ubiquitin protein ligase activity"/>
    <property type="evidence" value="ECO:0007669"/>
    <property type="project" value="UniProtKB-EC"/>
</dbReference>
<name>A0A1X0NU29_9TRYP</name>
<dbReference type="OrthoDB" id="7759664at2759"/>
<dbReference type="CDD" id="cd16454">
    <property type="entry name" value="RING-H2_PA-TM-RING"/>
    <property type="match status" value="1"/>
</dbReference>
<dbReference type="GO" id="GO:0043161">
    <property type="term" value="P:proteasome-mediated ubiquitin-dependent protein catabolic process"/>
    <property type="evidence" value="ECO:0007669"/>
    <property type="project" value="TreeGrafter"/>
</dbReference>
<dbReference type="PROSITE" id="PS50089">
    <property type="entry name" value="ZF_RING_2"/>
    <property type="match status" value="1"/>
</dbReference>
<comment type="subcellular location">
    <subcellularLocation>
        <location evidence="1">Endomembrane system</location>
        <topology evidence="1">Multi-pass membrane protein</topology>
    </subcellularLocation>
</comment>
<dbReference type="GO" id="GO:0036503">
    <property type="term" value="P:ERAD pathway"/>
    <property type="evidence" value="ECO:0007669"/>
    <property type="project" value="TreeGrafter"/>
</dbReference>
<dbReference type="STRING" id="67003.A0A1X0NU29"/>
<evidence type="ECO:0000256" key="5">
    <source>
        <dbReference type="ARBA" id="ARBA00022723"/>
    </source>
</evidence>
<reference evidence="14 15" key="1">
    <citation type="submission" date="2017-03" db="EMBL/GenBank/DDBJ databases">
        <title>An alternative strategy for trypanosome survival in the mammalian bloodstream revealed through genome and transcriptome analysis of the ubiquitous bovine parasite Trypanosoma (Megatrypanum) theileri.</title>
        <authorList>
            <person name="Kelly S."/>
            <person name="Ivens A."/>
            <person name="Mott A."/>
            <person name="O'Neill E."/>
            <person name="Emms D."/>
            <person name="Macleod O."/>
            <person name="Voorheis P."/>
            <person name="Matthews J."/>
            <person name="Matthews K."/>
            <person name="Carrington M."/>
        </authorList>
    </citation>
    <scope>NUCLEOTIDE SEQUENCE [LARGE SCALE GENOMIC DNA]</scope>
    <source>
        <strain evidence="14">Edinburgh</strain>
    </source>
</reference>
<dbReference type="InterPro" id="IPR057992">
    <property type="entry name" value="TPR_SYVN1_N"/>
</dbReference>
<dbReference type="VEuPathDB" id="TriTrypDB:TM35_000182620"/>
<dbReference type="EMBL" id="NBCO01000018">
    <property type="protein sequence ID" value="ORC88205.1"/>
    <property type="molecule type" value="Genomic_DNA"/>
</dbReference>
<dbReference type="Gene3D" id="3.30.40.10">
    <property type="entry name" value="Zinc/RING finger domain, C3HC4 (zinc finger)"/>
    <property type="match status" value="1"/>
</dbReference>
<keyword evidence="4 12" id="KW-0812">Transmembrane</keyword>
<feature type="domain" description="RING-type" evidence="13">
    <location>
        <begin position="289"/>
        <end position="330"/>
    </location>
</feature>
<dbReference type="InterPro" id="IPR013083">
    <property type="entry name" value="Znf_RING/FYVE/PHD"/>
</dbReference>
<keyword evidence="8 12" id="KW-1133">Transmembrane helix</keyword>
<feature type="region of interest" description="Disordered" evidence="11">
    <location>
        <begin position="340"/>
        <end position="359"/>
    </location>
</feature>
<keyword evidence="9 12" id="KW-0472">Membrane</keyword>
<evidence type="ECO:0000313" key="14">
    <source>
        <dbReference type="EMBL" id="ORC88205.1"/>
    </source>
</evidence>
<feature type="region of interest" description="Disordered" evidence="11">
    <location>
        <begin position="391"/>
        <end position="416"/>
    </location>
</feature>
<evidence type="ECO:0000256" key="7">
    <source>
        <dbReference type="ARBA" id="ARBA00022833"/>
    </source>
</evidence>
<dbReference type="RefSeq" id="XP_028882271.1">
    <property type="nucleotide sequence ID" value="XM_029026575.1"/>
</dbReference>
<evidence type="ECO:0000256" key="12">
    <source>
        <dbReference type="SAM" id="Phobius"/>
    </source>
</evidence>